<evidence type="ECO:0000313" key="4">
    <source>
        <dbReference type="Proteomes" id="UP001551329"/>
    </source>
</evidence>
<dbReference type="InterPro" id="IPR006311">
    <property type="entry name" value="TAT_signal"/>
</dbReference>
<evidence type="ECO:0000313" key="3">
    <source>
        <dbReference type="EMBL" id="MEU7073570.1"/>
    </source>
</evidence>
<sequence length="763" mass="79540">MQNRLTFRHRRRHLAAAVTAVLALTAGTALVATPATAAPVPGPAVGQKAEAIGTLPQDARVTGAGATGFLSTVQHYDTYTTDFLWTKYADGSTTVLNKPNTSFFGTASDIVWGHQSGSLSFSMYDMNQSGNPVGGVSMNNGTYVRGAIGSALVTTTEDRNTGAVSVAILRRGPSGAPVSTPVPGIPGNANLIKVALTTPGTAVIAYETGRDSTLRYHLAAVDTMTGEVLETRPESSLELTGVALSPTHWSWIEYYYIPDGTPGVGKRAALLHTAPRGGGAPTTTDLGLVGAGGAMHTGLLGDWVTYTRTGGFQSTGTSPYYPLTARPLGGGTPVKLLDHVVSAVSDTDGSLVVRGGSLTEGEGVYKVTANETGGTPTVTKVATSNTPTALGIVSQDAAPTVVDLDKNQGARFSWTLTQPNVEGSFTLRHTRTGKTEQIFISTTDGTANPDNKATVDWSGKLVYSSIAAYNGDYTWDLRLKPRSGIGPELRKTGALKVVRKAAAHDFSENGTPDLLARDSAGRVWRDDLNNSTSVDGVPTTDHKLLGSGWNIYDQIEAVGNVAGAPVSDLVARDKDGVLWLYLGKGDGTFAPRTKVGPGWKAYNKITGGSDVDNDGKADLFATDTSGVLWLYKGTGNWQAPYSARTRVGGGWGVMNQITATGNLGGTAHGDLVARDTTGVLWLYPSTGTGTFGTRVRVGGGWGGYTQLVGTGDFDRDGRADLFAYSPGGGSFLHRGTGNLSAPFAPRTSIGVYTAGSTAHNPVI</sequence>
<proteinExistence type="predicted"/>
<organism evidence="3 4">
    <name type="scientific">Streptomyces narbonensis</name>
    <dbReference type="NCBI Taxonomy" id="67333"/>
    <lineage>
        <taxon>Bacteria</taxon>
        <taxon>Bacillati</taxon>
        <taxon>Actinomycetota</taxon>
        <taxon>Actinomycetes</taxon>
        <taxon>Kitasatosporales</taxon>
        <taxon>Streptomycetaceae</taxon>
        <taxon>Streptomyces</taxon>
    </lineage>
</organism>
<feature type="signal peptide" evidence="2">
    <location>
        <begin position="1"/>
        <end position="37"/>
    </location>
</feature>
<comment type="caution">
    <text evidence="3">The sequence shown here is derived from an EMBL/GenBank/DDBJ whole genome shotgun (WGS) entry which is preliminary data.</text>
</comment>
<dbReference type="SUPFAM" id="SSF69318">
    <property type="entry name" value="Integrin alpha N-terminal domain"/>
    <property type="match status" value="1"/>
</dbReference>
<dbReference type="PROSITE" id="PS51318">
    <property type="entry name" value="TAT"/>
    <property type="match status" value="1"/>
</dbReference>
<gene>
    <name evidence="3" type="ORF">AB0A88_25995</name>
</gene>
<evidence type="ECO:0000256" key="1">
    <source>
        <dbReference type="ARBA" id="ARBA00022729"/>
    </source>
</evidence>
<feature type="chain" id="PRO_5046947510" evidence="2">
    <location>
        <begin position="38"/>
        <end position="763"/>
    </location>
</feature>
<evidence type="ECO:0000256" key="2">
    <source>
        <dbReference type="SAM" id="SignalP"/>
    </source>
</evidence>
<name>A0ABV3CFK5_9ACTN</name>
<keyword evidence="1 2" id="KW-0732">Signal</keyword>
<dbReference type="EMBL" id="JBEZAE010000019">
    <property type="protein sequence ID" value="MEU7073570.1"/>
    <property type="molecule type" value="Genomic_DNA"/>
</dbReference>
<dbReference type="Proteomes" id="UP001551329">
    <property type="component" value="Unassembled WGS sequence"/>
</dbReference>
<dbReference type="InterPro" id="IPR028994">
    <property type="entry name" value="Integrin_alpha_N"/>
</dbReference>
<dbReference type="Pfam" id="PF13517">
    <property type="entry name" value="FG-GAP_3"/>
    <property type="match status" value="1"/>
</dbReference>
<dbReference type="RefSeq" id="WP_358475448.1">
    <property type="nucleotide sequence ID" value="NZ_JBEZAE010000019.1"/>
</dbReference>
<protein>
    <submittedName>
        <fullName evidence="3">VCBS repeat-containing protein</fullName>
    </submittedName>
</protein>
<keyword evidence="4" id="KW-1185">Reference proteome</keyword>
<reference evidence="3 4" key="1">
    <citation type="submission" date="2024-06" db="EMBL/GenBank/DDBJ databases">
        <title>The Natural Products Discovery Center: Release of the First 8490 Sequenced Strains for Exploring Actinobacteria Biosynthetic Diversity.</title>
        <authorList>
            <person name="Kalkreuter E."/>
            <person name="Kautsar S.A."/>
            <person name="Yang D."/>
            <person name="Bader C.D."/>
            <person name="Teijaro C.N."/>
            <person name="Fluegel L."/>
            <person name="Davis C.M."/>
            <person name="Simpson J.R."/>
            <person name="Lauterbach L."/>
            <person name="Steele A.D."/>
            <person name="Gui C."/>
            <person name="Meng S."/>
            <person name="Li G."/>
            <person name="Viehrig K."/>
            <person name="Ye F."/>
            <person name="Su P."/>
            <person name="Kiefer A.F."/>
            <person name="Nichols A."/>
            <person name="Cepeda A.J."/>
            <person name="Yan W."/>
            <person name="Fan B."/>
            <person name="Jiang Y."/>
            <person name="Adhikari A."/>
            <person name="Zheng C.-J."/>
            <person name="Schuster L."/>
            <person name="Cowan T.M."/>
            <person name="Smanski M.J."/>
            <person name="Chevrette M.G."/>
            <person name="De Carvalho L.P.S."/>
            <person name="Shen B."/>
        </authorList>
    </citation>
    <scope>NUCLEOTIDE SEQUENCE [LARGE SCALE GENOMIC DNA]</scope>
    <source>
        <strain evidence="3 4">NPDC045974</strain>
    </source>
</reference>
<accession>A0ABV3CFK5</accession>
<dbReference type="InterPro" id="IPR013517">
    <property type="entry name" value="FG-GAP"/>
</dbReference>